<name>A5CV59_CLAM3</name>
<feature type="transmembrane region" description="Helical" evidence="1">
    <location>
        <begin position="101"/>
        <end position="121"/>
    </location>
</feature>
<feature type="transmembrane region" description="Helical" evidence="1">
    <location>
        <begin position="161"/>
        <end position="182"/>
    </location>
</feature>
<protein>
    <submittedName>
        <fullName evidence="2">Hypothetical membrane protein</fullName>
    </submittedName>
</protein>
<feature type="transmembrane region" description="Helical" evidence="1">
    <location>
        <begin position="194"/>
        <end position="221"/>
    </location>
</feature>
<organism evidence="2 3">
    <name type="scientific">Clavibacter michiganensis subsp. michiganensis (strain NCPPB 382)</name>
    <dbReference type="NCBI Taxonomy" id="443906"/>
    <lineage>
        <taxon>Bacteria</taxon>
        <taxon>Bacillati</taxon>
        <taxon>Actinomycetota</taxon>
        <taxon>Actinomycetes</taxon>
        <taxon>Micrococcales</taxon>
        <taxon>Microbacteriaceae</taxon>
        <taxon>Clavibacter</taxon>
    </lineage>
</organism>
<sequence length="343" mass="36200">MITVLALLGLGTFVLLFVGMFLTFMDVQEDPPFVLLVVQMMAGTIAVGLAAGVGLLVVQSPLREQAGPTPRPVRLLVFGGVAATMAALHAVAALIVGTPVLIVVGFLLGLGGMAAAGGILGHRARLASHRREQDRAGAGPGTAASPDLGWSPEVIRRKWRAVLLAFVIGVVATTALAVVLALTTDEGLDETWAFIVQLSFLAAGITSLVVAFPAQLAAAPITRDLGMQDRKEINRRVFGKGDPLTPDLEWRAARVAAVTRVSQPFLMAQSGLVFIGIVVPSIFRGIFEGWFLIVFVALGVFLLAMTPYIVRSQRGLRRFSDATRELALSPHPAGASNAETAPR</sequence>
<feature type="transmembrane region" description="Helical" evidence="1">
    <location>
        <begin position="33"/>
        <end position="55"/>
    </location>
</feature>
<feature type="transmembrane region" description="Helical" evidence="1">
    <location>
        <begin position="7"/>
        <end position="27"/>
    </location>
</feature>
<keyword evidence="1" id="KW-0472">Membrane</keyword>
<accession>A5CV59</accession>
<feature type="transmembrane region" description="Helical" evidence="1">
    <location>
        <begin position="75"/>
        <end position="95"/>
    </location>
</feature>
<proteinExistence type="predicted"/>
<dbReference type="AlphaFoldDB" id="A5CV59"/>
<evidence type="ECO:0000313" key="3">
    <source>
        <dbReference type="Proteomes" id="UP000001564"/>
    </source>
</evidence>
<keyword evidence="3" id="KW-1185">Reference proteome</keyword>
<dbReference type="KEGG" id="cmi:CMM_2911"/>
<dbReference type="Proteomes" id="UP000001564">
    <property type="component" value="Chromosome"/>
</dbReference>
<keyword evidence="1" id="KW-1133">Transmembrane helix</keyword>
<dbReference type="EMBL" id="AM711867">
    <property type="protein sequence ID" value="CAN02998.1"/>
    <property type="molecule type" value="Genomic_DNA"/>
</dbReference>
<gene>
    <name evidence="2" type="ordered locus">CMM_2911</name>
</gene>
<keyword evidence="1" id="KW-0812">Transmembrane</keyword>
<feature type="transmembrane region" description="Helical" evidence="1">
    <location>
        <begin position="264"/>
        <end position="283"/>
    </location>
</feature>
<evidence type="ECO:0000313" key="2">
    <source>
        <dbReference type="EMBL" id="CAN02998.1"/>
    </source>
</evidence>
<feature type="transmembrane region" description="Helical" evidence="1">
    <location>
        <begin position="289"/>
        <end position="310"/>
    </location>
</feature>
<reference evidence="2 3" key="1">
    <citation type="journal article" date="2008" name="J. Bacteriol.">
        <title>The genome sequence of the tomato-pathogenic actinomycete Clavibacter michiganensis subsp. michiganensis NCPPB382 reveals a large island involved in pathogenicity.</title>
        <authorList>
            <person name="Gartemann K.H."/>
            <person name="Abt B."/>
            <person name="Bekel T."/>
            <person name="Burger A."/>
            <person name="Engemann J."/>
            <person name="Flugel M."/>
            <person name="Gaigalat L."/>
            <person name="Goesmann A."/>
            <person name="Grafen I."/>
            <person name="Kalinowski J."/>
            <person name="Kaup O."/>
            <person name="Kirchner O."/>
            <person name="Krause L."/>
            <person name="Linke B."/>
            <person name="McHardy A."/>
            <person name="Meyer F."/>
            <person name="Pohle S."/>
            <person name="Ruckert C."/>
            <person name="Schneiker S."/>
            <person name="Zellermann E.M."/>
            <person name="Puhler A."/>
            <person name="Eichenlaub R."/>
            <person name="Kaiser O."/>
            <person name="Bartels D."/>
        </authorList>
    </citation>
    <scope>NUCLEOTIDE SEQUENCE [LARGE SCALE GENOMIC DNA]</scope>
    <source>
        <strain evidence="2 3">NCPPB 382</strain>
    </source>
</reference>
<evidence type="ECO:0000256" key="1">
    <source>
        <dbReference type="SAM" id="Phobius"/>
    </source>
</evidence>
<dbReference type="HOGENOM" id="CLU_823096_0_0_11"/>